<dbReference type="InterPro" id="IPR031491">
    <property type="entry name" value="FANCA_interact"/>
</dbReference>
<feature type="region of interest" description="Disordered" evidence="1">
    <location>
        <begin position="1"/>
        <end position="36"/>
    </location>
</feature>
<reference evidence="3" key="2">
    <citation type="submission" date="2025-09" db="UniProtKB">
        <authorList>
            <consortium name="Ensembl"/>
        </authorList>
    </citation>
    <scope>IDENTIFICATION</scope>
</reference>
<dbReference type="InterPro" id="IPR031490">
    <property type="entry name" value="UBZ2_FAAP20"/>
</dbReference>
<protein>
    <recommendedName>
        <fullName evidence="2">UBZ2-type domain-containing protein</fullName>
    </recommendedName>
</protein>
<organism evidence="3 4">
    <name type="scientific">Otus sunia</name>
    <name type="common">Oriental scops-owl</name>
    <dbReference type="NCBI Taxonomy" id="257818"/>
    <lineage>
        <taxon>Eukaryota</taxon>
        <taxon>Metazoa</taxon>
        <taxon>Chordata</taxon>
        <taxon>Craniata</taxon>
        <taxon>Vertebrata</taxon>
        <taxon>Euteleostomi</taxon>
        <taxon>Archelosauria</taxon>
        <taxon>Archosauria</taxon>
        <taxon>Dinosauria</taxon>
        <taxon>Saurischia</taxon>
        <taxon>Theropoda</taxon>
        <taxon>Coelurosauria</taxon>
        <taxon>Aves</taxon>
        <taxon>Neognathae</taxon>
        <taxon>Neoaves</taxon>
        <taxon>Telluraves</taxon>
        <taxon>Strigiformes</taxon>
        <taxon>Strigidae</taxon>
        <taxon>Otus</taxon>
    </lineage>
</organism>
<sequence length="315" mass="35214">MSEEGAAKLRLKPRKAPAACSREPSPGREPPRRRQTLSDRCSWFEKEDLKECEKTWILLLKGISEDLQCTNWQSVPSFPEFFGKSSEEESLQKQEVFTIGMKDFQWVPFPSFCKEQCLKSKNLSVHQLTESPIDHLHKGQDQADKLKSLLSTAEETCCVAITDQAKNMVGEDTEVISNPEESPKSHKLTQASSTRHSALLQSSAKAFSFQQQCRGTVQNSWENRKENDRKELQIQTHQGIISSGEAGHVPAEEQPPLASVPGTESCKKMDNPSEASSTLDSCPMCQMHFGGTLSQLDIDGHLARCLSESADDIMW</sequence>
<keyword evidence="4" id="KW-1185">Reference proteome</keyword>
<dbReference type="Pfam" id="PF15751">
    <property type="entry name" value="FANCA_interact"/>
    <property type="match status" value="1"/>
</dbReference>
<accession>A0A8C8AZQ1</accession>
<feature type="region of interest" description="Disordered" evidence="1">
    <location>
        <begin position="175"/>
        <end position="195"/>
    </location>
</feature>
<dbReference type="InterPro" id="IPR052689">
    <property type="entry name" value="FA_core_complex_assoc"/>
</dbReference>
<feature type="domain" description="UBZ2-type" evidence="2">
    <location>
        <begin position="279"/>
        <end position="315"/>
    </location>
</feature>
<name>A0A8C8AZQ1_9STRI</name>
<dbReference type="AlphaFoldDB" id="A0A8C8AZQ1"/>
<evidence type="ECO:0000256" key="1">
    <source>
        <dbReference type="SAM" id="MobiDB-lite"/>
    </source>
</evidence>
<feature type="region of interest" description="Disordered" evidence="1">
    <location>
        <begin position="245"/>
        <end position="279"/>
    </location>
</feature>
<evidence type="ECO:0000259" key="2">
    <source>
        <dbReference type="PROSITE" id="PS51906"/>
    </source>
</evidence>
<evidence type="ECO:0000313" key="3">
    <source>
        <dbReference type="Ensembl" id="ENSOSUP00000012314.1"/>
    </source>
</evidence>
<reference evidence="3" key="1">
    <citation type="submission" date="2025-08" db="UniProtKB">
        <authorList>
            <consortium name="Ensembl"/>
        </authorList>
    </citation>
    <scope>IDENTIFICATION</scope>
</reference>
<dbReference type="GO" id="GO:0043240">
    <property type="term" value="C:Fanconi anaemia nuclear complex"/>
    <property type="evidence" value="ECO:0007669"/>
    <property type="project" value="TreeGrafter"/>
</dbReference>
<dbReference type="Proteomes" id="UP000694552">
    <property type="component" value="Unplaced"/>
</dbReference>
<proteinExistence type="predicted"/>
<dbReference type="PROSITE" id="PS51906">
    <property type="entry name" value="ZF_UBZ2"/>
    <property type="match status" value="1"/>
</dbReference>
<dbReference type="GO" id="GO:0043130">
    <property type="term" value="F:ubiquitin binding"/>
    <property type="evidence" value="ECO:0007669"/>
    <property type="project" value="InterPro"/>
</dbReference>
<dbReference type="PANTHER" id="PTHR37862:SF1">
    <property type="entry name" value="FANCONI ANEMIA CORE COMPLEX-ASSOCIATED PROTEIN 20"/>
    <property type="match status" value="1"/>
</dbReference>
<dbReference type="PANTHER" id="PTHR37862">
    <property type="entry name" value="FANCONI ANEMIA CORE COMPLEX-ASSOCIATED PROTEIN 20"/>
    <property type="match status" value="1"/>
</dbReference>
<dbReference type="Ensembl" id="ENSOSUT00000012736.1">
    <property type="protein sequence ID" value="ENSOSUP00000012314.1"/>
    <property type="gene ID" value="ENSOSUG00000008886.1"/>
</dbReference>
<dbReference type="Pfam" id="PF15750">
    <property type="entry name" value="UBZ_FAAP20"/>
    <property type="match status" value="1"/>
</dbReference>
<evidence type="ECO:0000313" key="4">
    <source>
        <dbReference type="Proteomes" id="UP000694552"/>
    </source>
</evidence>